<dbReference type="GO" id="GO:0009403">
    <property type="term" value="P:toxin biosynthetic process"/>
    <property type="evidence" value="ECO:0007669"/>
    <property type="project" value="InterPro"/>
</dbReference>
<evidence type="ECO:0000256" key="1">
    <source>
        <dbReference type="ARBA" id="ARBA00004141"/>
    </source>
</evidence>
<evidence type="ECO:0000256" key="5">
    <source>
        <dbReference type="SAM" id="Phobius"/>
    </source>
</evidence>
<dbReference type="PANTHER" id="PTHR37306:SF1">
    <property type="entry name" value="COLICIN V PRODUCTION PROTEIN"/>
    <property type="match status" value="1"/>
</dbReference>
<evidence type="ECO:0000256" key="3">
    <source>
        <dbReference type="ARBA" id="ARBA00022989"/>
    </source>
</evidence>
<keyword evidence="3 5" id="KW-1133">Transmembrane helix</keyword>
<evidence type="ECO:0000256" key="2">
    <source>
        <dbReference type="ARBA" id="ARBA00022692"/>
    </source>
</evidence>
<dbReference type="PANTHER" id="PTHR37306">
    <property type="entry name" value="COLICIN V PRODUCTION PROTEIN"/>
    <property type="match status" value="1"/>
</dbReference>
<feature type="transmembrane region" description="Helical" evidence="5">
    <location>
        <begin position="95"/>
        <end position="119"/>
    </location>
</feature>
<reference evidence="6" key="1">
    <citation type="journal article" date="2020" name="mSystems">
        <title>Genome- and Community-Level Interaction Insights into Carbon Utilization and Element Cycling Functions of Hydrothermarchaeota in Hydrothermal Sediment.</title>
        <authorList>
            <person name="Zhou Z."/>
            <person name="Liu Y."/>
            <person name="Xu W."/>
            <person name="Pan J."/>
            <person name="Luo Z.H."/>
            <person name="Li M."/>
        </authorList>
    </citation>
    <scope>NUCLEOTIDE SEQUENCE [LARGE SCALE GENOMIC DNA]</scope>
    <source>
        <strain evidence="6">SpSt-906</strain>
    </source>
</reference>
<evidence type="ECO:0000313" key="6">
    <source>
        <dbReference type="EMBL" id="HGE98527.1"/>
    </source>
</evidence>
<proteinExistence type="predicted"/>
<accession>A0A7C3UY11</accession>
<feature type="transmembrane region" description="Helical" evidence="5">
    <location>
        <begin position="55"/>
        <end position="75"/>
    </location>
</feature>
<dbReference type="Pfam" id="PF02674">
    <property type="entry name" value="Colicin_V"/>
    <property type="match status" value="1"/>
</dbReference>
<gene>
    <name evidence="6" type="ORF">ENX07_00390</name>
</gene>
<dbReference type="GO" id="GO:0016020">
    <property type="term" value="C:membrane"/>
    <property type="evidence" value="ECO:0007669"/>
    <property type="project" value="UniProtKB-SubCell"/>
</dbReference>
<organism evidence="6">
    <name type="scientific">candidate division WOR-3 bacterium</name>
    <dbReference type="NCBI Taxonomy" id="2052148"/>
    <lineage>
        <taxon>Bacteria</taxon>
        <taxon>Bacteria division WOR-3</taxon>
    </lineage>
</organism>
<evidence type="ECO:0000256" key="4">
    <source>
        <dbReference type="ARBA" id="ARBA00023136"/>
    </source>
</evidence>
<keyword evidence="4 5" id="KW-0472">Membrane</keyword>
<keyword evidence="2 5" id="KW-0812">Transmembrane</keyword>
<dbReference type="EMBL" id="DTMQ01000004">
    <property type="protein sequence ID" value="HGE98527.1"/>
    <property type="molecule type" value="Genomic_DNA"/>
</dbReference>
<comment type="subcellular location">
    <subcellularLocation>
        <location evidence="1">Membrane</location>
        <topology evidence="1">Multi-pass membrane protein</topology>
    </subcellularLocation>
</comment>
<dbReference type="AlphaFoldDB" id="A0A7C3UY11"/>
<dbReference type="InterPro" id="IPR003825">
    <property type="entry name" value="Colicin-V_CvpA"/>
</dbReference>
<comment type="caution">
    <text evidence="6">The sequence shown here is derived from an EMBL/GenBank/DDBJ whole genome shotgun (WGS) entry which is preliminary data.</text>
</comment>
<sequence>MIDVIIILLLLAGFSLGLKIGFLRVISFPLGIVLGIFCGRRFSPLLAAYLGKGPVIRIVLFFLIFFLSAFLVLTLGKILSKLFRTIFLGWLDSLLGGALGLILSFLVCGFLLFLSYSFFPNTRPAIEGSGLARRAFRIWSHIPLPKPKKIETRKPVAEISLPFRKKREDGFLKGN</sequence>
<protein>
    <submittedName>
        <fullName evidence="6">CvpA family protein</fullName>
    </submittedName>
</protein>
<name>A0A7C3UY11_UNCW3</name>